<reference evidence="2 3" key="1">
    <citation type="submission" date="2019-11" db="EMBL/GenBank/DDBJ databases">
        <title>Bacillus lacus genome.</title>
        <authorList>
            <person name="Allen C.J."/>
            <person name="Newman J.D."/>
        </authorList>
    </citation>
    <scope>NUCLEOTIDE SEQUENCE [LARGE SCALE GENOMIC DNA]</scope>
    <source>
        <strain evidence="2 3">KCTC 33946</strain>
    </source>
</reference>
<dbReference type="AlphaFoldDB" id="A0A7X2J0G5"/>
<dbReference type="SUPFAM" id="SSF53850">
    <property type="entry name" value="Periplasmic binding protein-like II"/>
    <property type="match status" value="1"/>
</dbReference>
<dbReference type="InterPro" id="IPR050490">
    <property type="entry name" value="Bact_solute-bd_prot1"/>
</dbReference>
<name>A0A7X2J0G5_9BACI</name>
<proteinExistence type="predicted"/>
<dbReference type="Proteomes" id="UP000448867">
    <property type="component" value="Unassembled WGS sequence"/>
</dbReference>
<keyword evidence="3" id="KW-1185">Reference proteome</keyword>
<dbReference type="OrthoDB" id="9768630at2"/>
<evidence type="ECO:0000313" key="3">
    <source>
        <dbReference type="Proteomes" id="UP000448867"/>
    </source>
</evidence>
<dbReference type="Gene3D" id="3.40.190.10">
    <property type="entry name" value="Periplasmic binding protein-like II"/>
    <property type="match status" value="1"/>
</dbReference>
<gene>
    <name evidence="2" type="ORF">GJU40_10005</name>
</gene>
<dbReference type="PANTHER" id="PTHR43649">
    <property type="entry name" value="ARABINOSE-BINDING PROTEIN-RELATED"/>
    <property type="match status" value="1"/>
</dbReference>
<organism evidence="2 3">
    <name type="scientific">Metabacillus lacus</name>
    <dbReference type="NCBI Taxonomy" id="1983721"/>
    <lineage>
        <taxon>Bacteria</taxon>
        <taxon>Bacillati</taxon>
        <taxon>Bacillota</taxon>
        <taxon>Bacilli</taxon>
        <taxon>Bacillales</taxon>
        <taxon>Bacillaceae</taxon>
        <taxon>Metabacillus</taxon>
    </lineage>
</organism>
<protein>
    <submittedName>
        <fullName evidence="2">Extracellular solute-binding protein</fullName>
    </submittedName>
</protein>
<evidence type="ECO:0000313" key="2">
    <source>
        <dbReference type="EMBL" id="MRX72478.1"/>
    </source>
</evidence>
<sequence>MKGKNIFIIAALVLFFGSYFGYKSYYERTFANTEQGKIEISFLNGFTGGDGAYMRKITEGFNQSQDQYHVVEHQERDHYTKFKSGNQDLVVIHGTNLETYQKDTLIQDISPIMEMAGLEESDFHQAGIESSTIDGKMFAVPLDIHPMTMLYNKELVSEPVENYEDILALNERLQSQSPNLYAMGIPPAGLVEYYIMTMAAQKGIELKKDNYLNFHQPELADALLEYNKMIWEDSISPPGLGADGEFQAFMKQAGEGSRAVQTALALTGPWFYGGAKEQFGDSLGVAPVPVLGDTQAVYGNAHTIAMSSAVEDPQVKEGIAAFLHYMFTPENLVNWAEGGQAPLHLQTIEYLEQNQEQYEVAYANTLQFDSFAPAPKVYLFDEQMRYMNATVFNRVVSNRNLTKEDLMRALDHATDRARQISEAEPTK</sequence>
<keyword evidence="1" id="KW-0472">Membrane</keyword>
<dbReference type="PANTHER" id="PTHR43649:SF12">
    <property type="entry name" value="DIACETYLCHITOBIOSE BINDING PROTEIN DASA"/>
    <property type="match status" value="1"/>
</dbReference>
<keyword evidence="1" id="KW-0812">Transmembrane</keyword>
<dbReference type="InterPro" id="IPR006059">
    <property type="entry name" value="SBP"/>
</dbReference>
<feature type="transmembrane region" description="Helical" evidence="1">
    <location>
        <begin position="6"/>
        <end position="22"/>
    </location>
</feature>
<evidence type="ECO:0000256" key="1">
    <source>
        <dbReference type="SAM" id="Phobius"/>
    </source>
</evidence>
<dbReference type="Pfam" id="PF13416">
    <property type="entry name" value="SBP_bac_8"/>
    <property type="match status" value="1"/>
</dbReference>
<dbReference type="EMBL" id="WKKI01000016">
    <property type="protein sequence ID" value="MRX72478.1"/>
    <property type="molecule type" value="Genomic_DNA"/>
</dbReference>
<accession>A0A7X2J0G5</accession>
<comment type="caution">
    <text evidence="2">The sequence shown here is derived from an EMBL/GenBank/DDBJ whole genome shotgun (WGS) entry which is preliminary data.</text>
</comment>
<keyword evidence="1" id="KW-1133">Transmembrane helix</keyword>
<dbReference type="RefSeq" id="WP_154307643.1">
    <property type="nucleotide sequence ID" value="NZ_WKKI01000016.1"/>
</dbReference>